<evidence type="ECO:0000313" key="1">
    <source>
        <dbReference type="EMBL" id="QJA78898.1"/>
    </source>
</evidence>
<name>A0A6M3Y200_9ZZZZ</name>
<dbReference type="AlphaFoldDB" id="A0A6M3Y200"/>
<dbReference type="EMBL" id="MT145165">
    <property type="protein sequence ID" value="QJI04285.1"/>
    <property type="molecule type" value="Genomic_DNA"/>
</dbReference>
<evidence type="ECO:0000313" key="3">
    <source>
        <dbReference type="EMBL" id="QJI04285.1"/>
    </source>
</evidence>
<dbReference type="EMBL" id="MT142359">
    <property type="protein sequence ID" value="QJA78898.1"/>
    <property type="molecule type" value="Genomic_DNA"/>
</dbReference>
<sequence length="72" mass="8535">MAKKVSIKKEIVVRLVKDEETDNFCRKLVQFPKEMKGWIINKRPNNDKGYVYIPKKEKKNGYSSKVTFNLEN</sequence>
<proteinExistence type="predicted"/>
<evidence type="ECO:0000313" key="2">
    <source>
        <dbReference type="EMBL" id="QJA89818.1"/>
    </source>
</evidence>
<reference evidence="3" key="1">
    <citation type="submission" date="2020-03" db="EMBL/GenBank/DDBJ databases">
        <title>The deep terrestrial virosphere.</title>
        <authorList>
            <person name="Holmfeldt K."/>
            <person name="Nilsson E."/>
            <person name="Simone D."/>
            <person name="Lopez-Fernandez M."/>
            <person name="Wu X."/>
            <person name="de Brujin I."/>
            <person name="Lundin D."/>
            <person name="Andersson A."/>
            <person name="Bertilsson S."/>
            <person name="Dopson M."/>
        </authorList>
    </citation>
    <scope>NUCLEOTIDE SEQUENCE</scope>
    <source>
        <strain evidence="1">MM415A00968</strain>
        <strain evidence="2">MM415B02492</strain>
        <strain evidence="3">TM448B07190</strain>
    </source>
</reference>
<accession>A0A6M3Y200</accession>
<organism evidence="3">
    <name type="scientific">viral metagenome</name>
    <dbReference type="NCBI Taxonomy" id="1070528"/>
    <lineage>
        <taxon>unclassified sequences</taxon>
        <taxon>metagenomes</taxon>
        <taxon>organismal metagenomes</taxon>
    </lineage>
</organism>
<gene>
    <name evidence="1" type="ORF">MM415A00968_0002</name>
    <name evidence="2" type="ORF">MM415B02492_0011</name>
    <name evidence="3" type="ORF">TM448B07190_0011</name>
</gene>
<protein>
    <submittedName>
        <fullName evidence="3">Uncharacterized protein</fullName>
    </submittedName>
</protein>
<dbReference type="EMBL" id="MT142871">
    <property type="protein sequence ID" value="QJA89818.1"/>
    <property type="molecule type" value="Genomic_DNA"/>
</dbReference>